<evidence type="ECO:0000313" key="2">
    <source>
        <dbReference type="Proteomes" id="UP001215280"/>
    </source>
</evidence>
<comment type="caution">
    <text evidence="1">The sequence shown here is derived from an EMBL/GenBank/DDBJ whole genome shotgun (WGS) entry which is preliminary data.</text>
</comment>
<name>A0AAD7NYC0_9AGAR</name>
<keyword evidence="2" id="KW-1185">Reference proteome</keyword>
<proteinExistence type="predicted"/>
<dbReference type="Gene3D" id="3.40.50.720">
    <property type="entry name" value="NAD(P)-binding Rossmann-like Domain"/>
    <property type="match status" value="1"/>
</dbReference>
<dbReference type="Proteomes" id="UP001215280">
    <property type="component" value="Unassembled WGS sequence"/>
</dbReference>
<gene>
    <name evidence="1" type="ORF">DFH07DRAFT_794372</name>
</gene>
<reference evidence="1" key="1">
    <citation type="submission" date="2023-03" db="EMBL/GenBank/DDBJ databases">
        <title>Massive genome expansion in bonnet fungi (Mycena s.s.) driven by repeated elements and novel gene families across ecological guilds.</title>
        <authorList>
            <consortium name="Lawrence Berkeley National Laboratory"/>
            <person name="Harder C.B."/>
            <person name="Miyauchi S."/>
            <person name="Viragh M."/>
            <person name="Kuo A."/>
            <person name="Thoen E."/>
            <person name="Andreopoulos B."/>
            <person name="Lu D."/>
            <person name="Skrede I."/>
            <person name="Drula E."/>
            <person name="Henrissat B."/>
            <person name="Morin E."/>
            <person name="Kohler A."/>
            <person name="Barry K."/>
            <person name="LaButti K."/>
            <person name="Morin E."/>
            <person name="Salamov A."/>
            <person name="Lipzen A."/>
            <person name="Mereny Z."/>
            <person name="Hegedus B."/>
            <person name="Baldrian P."/>
            <person name="Stursova M."/>
            <person name="Weitz H."/>
            <person name="Taylor A."/>
            <person name="Grigoriev I.V."/>
            <person name="Nagy L.G."/>
            <person name="Martin F."/>
            <person name="Kauserud H."/>
        </authorList>
    </citation>
    <scope>NUCLEOTIDE SEQUENCE</scope>
    <source>
        <strain evidence="1">CBHHK188m</strain>
    </source>
</reference>
<evidence type="ECO:0000313" key="1">
    <source>
        <dbReference type="EMBL" id="KAJ7780256.1"/>
    </source>
</evidence>
<sequence length="105" mass="11717">MACRSQTKGQTAVEKVKAATGYAKAELWIIDLADFDSVRQFADEFERKADGWISSWRMPPSEHSENGWELKLVQFLLSLSQTDPSPACKSTTSPPRCCLSSSFRA</sequence>
<dbReference type="EMBL" id="JARJLG010000006">
    <property type="protein sequence ID" value="KAJ7780256.1"/>
    <property type="molecule type" value="Genomic_DNA"/>
</dbReference>
<accession>A0AAD7NYC0</accession>
<dbReference type="AlphaFoldDB" id="A0AAD7NYC0"/>
<organism evidence="1 2">
    <name type="scientific">Mycena maculata</name>
    <dbReference type="NCBI Taxonomy" id="230809"/>
    <lineage>
        <taxon>Eukaryota</taxon>
        <taxon>Fungi</taxon>
        <taxon>Dikarya</taxon>
        <taxon>Basidiomycota</taxon>
        <taxon>Agaricomycotina</taxon>
        <taxon>Agaricomycetes</taxon>
        <taxon>Agaricomycetidae</taxon>
        <taxon>Agaricales</taxon>
        <taxon>Marasmiineae</taxon>
        <taxon>Mycenaceae</taxon>
        <taxon>Mycena</taxon>
    </lineage>
</organism>
<protein>
    <submittedName>
        <fullName evidence="1">Uncharacterized protein</fullName>
    </submittedName>
</protein>